<comment type="similarity">
    <text evidence="2">Belongs to the CoA-transferase III family.</text>
</comment>
<dbReference type="PANTHER" id="PTHR42738">
    <property type="entry name" value="HYDROXYMETHYLGLUTARYL-COA LYASE"/>
    <property type="match status" value="1"/>
</dbReference>
<dbReference type="Pfam" id="PF00682">
    <property type="entry name" value="HMGL-like"/>
    <property type="match status" value="1"/>
</dbReference>
<dbReference type="Gene3D" id="3.40.50.10540">
    <property type="entry name" value="Crotonobetainyl-coa:carnitine coa-transferase, domain 1"/>
    <property type="match status" value="1"/>
</dbReference>
<dbReference type="InterPro" id="IPR023606">
    <property type="entry name" value="CoA-Trfase_III_dom_1_sf"/>
</dbReference>
<dbReference type="Pfam" id="PF02515">
    <property type="entry name" value="CoA_transf_3"/>
    <property type="match status" value="1"/>
</dbReference>
<evidence type="ECO:0000256" key="1">
    <source>
        <dbReference type="ARBA" id="ARBA00005143"/>
    </source>
</evidence>
<proteinExistence type="inferred from homology"/>
<feature type="region of interest" description="Disordered" evidence="8">
    <location>
        <begin position="305"/>
        <end position="333"/>
    </location>
</feature>
<evidence type="ECO:0000256" key="5">
    <source>
        <dbReference type="ARBA" id="ARBA00022723"/>
    </source>
</evidence>
<evidence type="ECO:0000256" key="3">
    <source>
        <dbReference type="ARBA" id="ARBA00009405"/>
    </source>
</evidence>
<comment type="catalytic activity">
    <reaction evidence="7">
        <text>(3S)-3-hydroxy-3-methylglutaryl-CoA = acetoacetate + acetyl-CoA</text>
        <dbReference type="Rhea" id="RHEA:24404"/>
        <dbReference type="ChEBI" id="CHEBI:13705"/>
        <dbReference type="ChEBI" id="CHEBI:43074"/>
        <dbReference type="ChEBI" id="CHEBI:57288"/>
        <dbReference type="EC" id="4.1.3.4"/>
    </reaction>
</comment>
<gene>
    <name evidence="10" type="ORF">CCMP2556_LOCUS48432</name>
</gene>
<dbReference type="InterPro" id="IPR000891">
    <property type="entry name" value="PYR_CT"/>
</dbReference>
<dbReference type="EC" id="4.1.3.4" evidence="4"/>
<dbReference type="InterPro" id="IPR044855">
    <property type="entry name" value="CoA-Trfase_III_dom3_sf"/>
</dbReference>
<keyword evidence="6" id="KW-0456">Lyase</keyword>
<dbReference type="EMBL" id="CAXAMN010026450">
    <property type="protein sequence ID" value="CAK9103039.1"/>
    <property type="molecule type" value="Genomic_DNA"/>
</dbReference>
<evidence type="ECO:0000256" key="4">
    <source>
        <dbReference type="ARBA" id="ARBA00012910"/>
    </source>
</evidence>
<dbReference type="SUPFAM" id="SSF89796">
    <property type="entry name" value="CoA-transferase family III (CaiB/BaiF)"/>
    <property type="match status" value="1"/>
</dbReference>
<dbReference type="PROSITE" id="PS50991">
    <property type="entry name" value="PYR_CT"/>
    <property type="match status" value="1"/>
</dbReference>
<dbReference type="CDD" id="cd07938">
    <property type="entry name" value="DRE_TIM_HMGL"/>
    <property type="match status" value="1"/>
</dbReference>
<keyword evidence="5" id="KW-0479">Metal-binding</keyword>
<protein>
    <recommendedName>
        <fullName evidence="4">hydroxymethylglutaryl-CoA lyase</fullName>
        <ecNumber evidence="4">4.1.3.4</ecNumber>
    </recommendedName>
</protein>
<evidence type="ECO:0000313" key="10">
    <source>
        <dbReference type="EMBL" id="CAK9103039.1"/>
    </source>
</evidence>
<dbReference type="InterPro" id="IPR013785">
    <property type="entry name" value="Aldolase_TIM"/>
</dbReference>
<organism evidence="10 11">
    <name type="scientific">Durusdinium trenchii</name>
    <dbReference type="NCBI Taxonomy" id="1381693"/>
    <lineage>
        <taxon>Eukaryota</taxon>
        <taxon>Sar</taxon>
        <taxon>Alveolata</taxon>
        <taxon>Dinophyceae</taxon>
        <taxon>Suessiales</taxon>
        <taxon>Symbiodiniaceae</taxon>
        <taxon>Durusdinium</taxon>
    </lineage>
</organism>
<evidence type="ECO:0000256" key="6">
    <source>
        <dbReference type="ARBA" id="ARBA00023239"/>
    </source>
</evidence>
<dbReference type="InterPro" id="IPR043594">
    <property type="entry name" value="HMGL"/>
</dbReference>
<comment type="caution">
    <text evidence="10">The sequence shown here is derived from an EMBL/GenBank/DDBJ whole genome shotgun (WGS) entry which is preliminary data.</text>
</comment>
<name>A0ABP0RSQ9_9DINO</name>
<accession>A0ABP0RSQ9</accession>
<evidence type="ECO:0000256" key="2">
    <source>
        <dbReference type="ARBA" id="ARBA00008383"/>
    </source>
</evidence>
<reference evidence="10 11" key="1">
    <citation type="submission" date="2024-02" db="EMBL/GenBank/DDBJ databases">
        <authorList>
            <person name="Chen Y."/>
            <person name="Shah S."/>
            <person name="Dougan E. K."/>
            <person name="Thang M."/>
            <person name="Chan C."/>
        </authorList>
    </citation>
    <scope>NUCLEOTIDE SEQUENCE [LARGE SCALE GENOMIC DNA]</scope>
</reference>
<dbReference type="NCBIfam" id="NF004283">
    <property type="entry name" value="PRK05692.1"/>
    <property type="match status" value="1"/>
</dbReference>
<comment type="pathway">
    <text evidence="1">Metabolic intermediate metabolism; (S)-3-hydroxy-3-methylglutaryl-CoA degradation; acetoacetate from (S)-3-hydroxy-3-methylglutaryl-CoA: step 1/1.</text>
</comment>
<dbReference type="Gene3D" id="3.20.20.70">
    <property type="entry name" value="Aldolase class I"/>
    <property type="match status" value="1"/>
</dbReference>
<sequence>MVGQLATDPCCCPGDRCLATRWAPKRSCQAPDGLLSLHVKVSTPVKLELIRRLAAAGVRSIEATSFVNPKLVPQMADASNVLQSCLEEHPKLAFPVLVPNAKGLQAALDAGAKEVTLLAAASDTFAKKNTNCTVEENLERAAVALQVAAASQCHVRAAISVCLGCPYEGEVPAQRVAQVASRLLEGGCQEVVICDTIGTGTAASVRKVLEAVEGAGIPIDRVGVHFHDTYGQAVANTLAALQFGVAKVDAAVGGVGGCPFAGPGASGNAATEDILQLLQGLEVETGLNFSKLAETGEWLTSHILQKGNGSKAGPATLRQRRPAPQRSVDSPRRPLDGVRVLEVGPGLVAGGWTGATLAYFGAEVVKVEPPEVGDGIRKWRILDSQTQTSLWWQSIARNKRSLALDLRQPKGRELLKKLTGHADVLVENFKPGTLERWGMAPETLRQENPGLIVARVSGYGQTGPKSAEPGFASVCEGFGGFRFVNGVPGEPPVRPNLSIGDTLAGMNAVLGILLALLKRGRLSEGVVCGIGQDVDASIAESVFSLLEACVPEYDYAAEIRQPSGSSLTGIVPTGTYPCKDGTFMIIGANGDSLFKRLMNAMGRADLAEDPRFAENSGRCKHQELLDQAIIEWTSSNDASEVQAACKAAAVPCGPIFSIKEIMDDEHFQSRKCFEEVELSHGGHLKVPAIGPKLSWSPGRTDSGGPSIGQHSDEVLREKLQFSEDEISALRNDRVIA</sequence>
<dbReference type="Gene3D" id="3.30.1540.10">
    <property type="entry name" value="formyl-coa transferase, domain 3"/>
    <property type="match status" value="1"/>
</dbReference>
<evidence type="ECO:0000259" key="9">
    <source>
        <dbReference type="PROSITE" id="PS50991"/>
    </source>
</evidence>
<dbReference type="Proteomes" id="UP001642484">
    <property type="component" value="Unassembled WGS sequence"/>
</dbReference>
<keyword evidence="11" id="KW-1185">Reference proteome</keyword>
<comment type="similarity">
    <text evidence="3">Belongs to the HMG-CoA lyase family.</text>
</comment>
<dbReference type="PANTHER" id="PTHR42738:SF7">
    <property type="entry name" value="HYDROXYMETHYLGLUTARYL-COA LYASE"/>
    <property type="match status" value="1"/>
</dbReference>
<feature type="domain" description="Pyruvate carboxyltransferase" evidence="9">
    <location>
        <begin position="23"/>
        <end position="293"/>
    </location>
</feature>
<dbReference type="InterPro" id="IPR003673">
    <property type="entry name" value="CoA-Trfase_fam_III"/>
</dbReference>
<evidence type="ECO:0000256" key="7">
    <source>
        <dbReference type="ARBA" id="ARBA00049877"/>
    </source>
</evidence>
<evidence type="ECO:0000256" key="8">
    <source>
        <dbReference type="SAM" id="MobiDB-lite"/>
    </source>
</evidence>
<evidence type="ECO:0000313" key="11">
    <source>
        <dbReference type="Proteomes" id="UP001642484"/>
    </source>
</evidence>
<dbReference type="SUPFAM" id="SSF51569">
    <property type="entry name" value="Aldolase"/>
    <property type="match status" value="1"/>
</dbReference>